<dbReference type="GO" id="GO:0016114">
    <property type="term" value="P:terpenoid biosynthetic process"/>
    <property type="evidence" value="ECO:0007669"/>
    <property type="project" value="InterPro"/>
</dbReference>
<keyword evidence="6 7" id="KW-0414">Isoprene biosynthesis</keyword>
<keyword evidence="4 7" id="KW-0408">Iron</keyword>
<dbReference type="GO" id="GO:0046872">
    <property type="term" value="F:metal ion binding"/>
    <property type="evidence" value="ECO:0007669"/>
    <property type="project" value="UniProtKB-KW"/>
</dbReference>
<feature type="binding site" evidence="7">
    <location>
        <position position="333"/>
    </location>
    <ligand>
        <name>[4Fe-4S] cluster</name>
        <dbReference type="ChEBI" id="CHEBI:49883"/>
    </ligand>
</feature>
<reference evidence="11 12" key="1">
    <citation type="journal article" date="2017" name="Biosci. Biotechnol. Biochem.">
        <title>Identification and characterization of a sulfoglycosidase from Bifidobacterium bifidum implicated in mucin glycan utilization.</title>
        <authorList>
            <person name="Katoh T."/>
            <person name="Maeshibu T."/>
            <person name="Kikkawa K."/>
            <person name="Gotoh A."/>
            <person name="Tomabechi Y."/>
            <person name="Nakamura M."/>
            <person name="Liao W.-H."/>
            <person name="Yamaguchi M."/>
            <person name="Ashida H."/>
            <person name="Yamamoto K."/>
            <person name="Katayama T."/>
        </authorList>
    </citation>
    <scope>NUCLEOTIDE SEQUENCE [LARGE SCALE GENOMIC DNA]</scope>
    <source>
        <strain evidence="11 12">JCM 7004</strain>
    </source>
</reference>
<feature type="binding site" evidence="7">
    <location>
        <position position="336"/>
    </location>
    <ligand>
        <name>[4Fe-4S] cluster</name>
        <dbReference type="ChEBI" id="CHEBI:49883"/>
    </ligand>
</feature>
<accession>A0A286TDU0</accession>
<comment type="function">
    <text evidence="7">Converts 2C-methyl-D-erythritol 2,4-cyclodiphosphate (ME-2,4cPP) into 1-hydroxy-2-methyl-2-(E)-butenyl 4-diphosphate.</text>
</comment>
<dbReference type="InterPro" id="IPR045854">
    <property type="entry name" value="NO2/SO3_Rdtase_4Fe4S_sf"/>
</dbReference>
<dbReference type="Pfam" id="PF26540">
    <property type="entry name" value="GcpE_C"/>
    <property type="match status" value="1"/>
</dbReference>
<proteinExistence type="inferred from homology"/>
<evidence type="ECO:0000256" key="7">
    <source>
        <dbReference type="HAMAP-Rule" id="MF_00159"/>
    </source>
</evidence>
<evidence type="ECO:0000256" key="2">
    <source>
        <dbReference type="ARBA" id="ARBA00022723"/>
    </source>
</evidence>
<feature type="binding site" evidence="7">
    <location>
        <position position="368"/>
    </location>
    <ligand>
        <name>[4Fe-4S] cluster</name>
        <dbReference type="ChEBI" id="CHEBI:49883"/>
    </ligand>
</feature>
<dbReference type="GO" id="GO:0046429">
    <property type="term" value="F:4-hydroxy-3-methylbut-2-en-1-yl diphosphate synthase activity (ferredoxin)"/>
    <property type="evidence" value="ECO:0007669"/>
    <property type="project" value="UniProtKB-UniRule"/>
</dbReference>
<feature type="domain" description="IspG C-terminal" evidence="10">
    <location>
        <begin position="330"/>
        <end position="414"/>
    </location>
</feature>
<evidence type="ECO:0000256" key="5">
    <source>
        <dbReference type="ARBA" id="ARBA00023014"/>
    </source>
</evidence>
<dbReference type="PANTHER" id="PTHR30454">
    <property type="entry name" value="4-HYDROXY-3-METHYLBUT-2-EN-1-YL DIPHOSPHATE SYNTHASE"/>
    <property type="match status" value="1"/>
</dbReference>
<sequence>MAWHSHAINQSCPGMDVVSRIIEQERPIISMSALPQTSAQTSATTGTASAVTGSFRKTGEPDISESPLHPRRKSRRIMVGPVPVGGGAPISVQSMTNTLTANVPATLQQIAELTAAGCDIVRVAVPSQDDADALPQIVAKSPIPIIADIHFQSKYVFQAIDAGCAAVRVNPGNIRKFDQVGPDICKAATDAGVSLRIGVNAGSLDKELYAKYGGPTPEALVASALKEAHMFEDVGFRDFKISVKHHDVITMVQTYRLLASKGDWPLHLGVTEAGPAWQGTIKSCLAFGALLAEGIGDTIRVSLSAPPVEEVKVGCKLLEYMGLRKRKFDIISCPSCGRAQVDVIQLANAVTEGLKNVTAPIRVAVMGCIVNGPGEAREADLGVASGNGKGQIFIKGKVIETVPEDQIVETLLARANDIAAQMEADGQVPVGATGPVVIPIQHPNAMNAVR</sequence>
<dbReference type="GO" id="GO:0019288">
    <property type="term" value="P:isopentenyl diphosphate biosynthetic process, methylerythritol 4-phosphate pathway"/>
    <property type="evidence" value="ECO:0007669"/>
    <property type="project" value="UniProtKB-UniRule"/>
</dbReference>
<feature type="region of interest" description="Disordered" evidence="8">
    <location>
        <begin position="33"/>
        <end position="74"/>
    </location>
</feature>
<name>A0A286TDU0_BIFBI</name>
<feature type="compositionally biased region" description="Low complexity" evidence="8">
    <location>
        <begin position="36"/>
        <end position="54"/>
    </location>
</feature>
<dbReference type="Pfam" id="PF04551">
    <property type="entry name" value="GcpE"/>
    <property type="match status" value="1"/>
</dbReference>
<dbReference type="Gene3D" id="3.30.413.10">
    <property type="entry name" value="Sulfite Reductase Hemoprotein, domain 1"/>
    <property type="match status" value="1"/>
</dbReference>
<dbReference type="SUPFAM" id="SSF56014">
    <property type="entry name" value="Nitrite and sulphite reductase 4Fe-4S domain-like"/>
    <property type="match status" value="1"/>
</dbReference>
<dbReference type="NCBIfam" id="NF001540">
    <property type="entry name" value="PRK00366.1"/>
    <property type="match status" value="1"/>
</dbReference>
<dbReference type="InterPro" id="IPR004588">
    <property type="entry name" value="IspG_bac-typ"/>
</dbReference>
<feature type="binding site" evidence="7">
    <location>
        <position position="375"/>
    </location>
    <ligand>
        <name>[4Fe-4S] cluster</name>
        <dbReference type="ChEBI" id="CHEBI:49883"/>
    </ligand>
</feature>
<organism evidence="11 12">
    <name type="scientific">Bifidobacterium bifidum LMG 13195</name>
    <dbReference type="NCBI Taxonomy" id="1207542"/>
    <lineage>
        <taxon>Bacteria</taxon>
        <taxon>Bacillati</taxon>
        <taxon>Actinomycetota</taxon>
        <taxon>Actinomycetes</taxon>
        <taxon>Bifidobacteriales</taxon>
        <taxon>Bifidobacteriaceae</taxon>
        <taxon>Bifidobacterium</taxon>
    </lineage>
</organism>
<evidence type="ECO:0000256" key="1">
    <source>
        <dbReference type="ARBA" id="ARBA00022485"/>
    </source>
</evidence>
<keyword evidence="1 7" id="KW-0004">4Fe-4S</keyword>
<comment type="cofactor">
    <cofactor evidence="7">
        <name>[4Fe-4S] cluster</name>
        <dbReference type="ChEBI" id="CHEBI:49883"/>
    </cofactor>
    <text evidence="7">Binds 1 [4Fe-4S] cluster.</text>
</comment>
<evidence type="ECO:0000256" key="3">
    <source>
        <dbReference type="ARBA" id="ARBA00023002"/>
    </source>
</evidence>
<comment type="similarity">
    <text evidence="7">Belongs to the IspG family.</text>
</comment>
<feature type="domain" description="IspG TIM-barrel" evidence="9">
    <location>
        <begin position="75"/>
        <end position="314"/>
    </location>
</feature>
<evidence type="ECO:0000256" key="4">
    <source>
        <dbReference type="ARBA" id="ARBA00023004"/>
    </source>
</evidence>
<protein>
    <recommendedName>
        <fullName evidence="7">4-hydroxy-3-methylbut-2-en-1-yl diphosphate synthase (flavodoxin)</fullName>
        <ecNumber evidence="7">1.17.7.3</ecNumber>
    </recommendedName>
    <alternativeName>
        <fullName evidence="7">1-hydroxy-2-methyl-2-(E)-butenyl 4-diphosphate synthase</fullName>
    </alternativeName>
</protein>
<evidence type="ECO:0000313" key="12">
    <source>
        <dbReference type="Proteomes" id="UP000262177"/>
    </source>
</evidence>
<evidence type="ECO:0000259" key="9">
    <source>
        <dbReference type="Pfam" id="PF04551"/>
    </source>
</evidence>
<dbReference type="InterPro" id="IPR011005">
    <property type="entry name" value="Dihydropteroate_synth-like_sf"/>
</dbReference>
<dbReference type="InterPro" id="IPR058579">
    <property type="entry name" value="IspG_C"/>
</dbReference>
<comment type="catalytic activity">
    <reaction evidence="7">
        <text>(2E)-4-hydroxy-3-methylbut-2-enyl diphosphate + oxidized [flavodoxin] + H2O + 2 H(+) = 2-C-methyl-D-erythritol 2,4-cyclic diphosphate + reduced [flavodoxin]</text>
        <dbReference type="Rhea" id="RHEA:43604"/>
        <dbReference type="Rhea" id="RHEA-COMP:10622"/>
        <dbReference type="Rhea" id="RHEA-COMP:10623"/>
        <dbReference type="ChEBI" id="CHEBI:15377"/>
        <dbReference type="ChEBI" id="CHEBI:15378"/>
        <dbReference type="ChEBI" id="CHEBI:57618"/>
        <dbReference type="ChEBI" id="CHEBI:58210"/>
        <dbReference type="ChEBI" id="CHEBI:58483"/>
        <dbReference type="ChEBI" id="CHEBI:128753"/>
        <dbReference type="EC" id="1.17.7.3"/>
    </reaction>
</comment>
<comment type="pathway">
    <text evidence="7">Isoprenoid biosynthesis; isopentenyl diphosphate biosynthesis via DXP pathway; isopentenyl diphosphate from 1-deoxy-D-xylulose 5-phosphate: step 5/6.</text>
</comment>
<dbReference type="Proteomes" id="UP000262177">
    <property type="component" value="Chromosome"/>
</dbReference>
<dbReference type="Gene3D" id="3.20.20.20">
    <property type="entry name" value="Dihydropteroate synthase-like"/>
    <property type="match status" value="1"/>
</dbReference>
<dbReference type="NCBIfam" id="TIGR00612">
    <property type="entry name" value="ispG_gcpE"/>
    <property type="match status" value="1"/>
</dbReference>
<dbReference type="GO" id="GO:0051539">
    <property type="term" value="F:4 iron, 4 sulfur cluster binding"/>
    <property type="evidence" value="ECO:0007669"/>
    <property type="project" value="UniProtKB-UniRule"/>
</dbReference>
<dbReference type="HAMAP" id="MF_00159">
    <property type="entry name" value="IspG"/>
    <property type="match status" value="1"/>
</dbReference>
<dbReference type="AlphaFoldDB" id="A0A286TDU0"/>
<keyword evidence="5 7" id="KW-0411">Iron-sulfur</keyword>
<dbReference type="UniPathway" id="UPA00056">
    <property type="reaction ID" value="UER00096"/>
</dbReference>
<evidence type="ECO:0000256" key="6">
    <source>
        <dbReference type="ARBA" id="ARBA00023229"/>
    </source>
</evidence>
<evidence type="ECO:0000259" key="10">
    <source>
        <dbReference type="Pfam" id="PF26540"/>
    </source>
</evidence>
<dbReference type="PANTHER" id="PTHR30454:SF0">
    <property type="entry name" value="4-HYDROXY-3-METHYLBUT-2-EN-1-YL DIPHOSPHATE SYNTHASE (FERREDOXIN), CHLOROPLASTIC"/>
    <property type="match status" value="1"/>
</dbReference>
<dbReference type="EMBL" id="AP018131">
    <property type="protein sequence ID" value="BBA48522.1"/>
    <property type="molecule type" value="Genomic_DNA"/>
</dbReference>
<gene>
    <name evidence="7 11" type="primary">ispG</name>
    <name evidence="11" type="ORF">BBJK_02257</name>
</gene>
<evidence type="ECO:0000256" key="8">
    <source>
        <dbReference type="SAM" id="MobiDB-lite"/>
    </source>
</evidence>
<keyword evidence="2 7" id="KW-0479">Metal-binding</keyword>
<dbReference type="SUPFAM" id="SSF51717">
    <property type="entry name" value="Dihydropteroate synthetase-like"/>
    <property type="match status" value="1"/>
</dbReference>
<keyword evidence="3 7" id="KW-0560">Oxidoreductase</keyword>
<dbReference type="GO" id="GO:0141197">
    <property type="term" value="F:4-hydroxy-3-methylbut-2-enyl-diphosphate synthase activity (flavodoxin)"/>
    <property type="evidence" value="ECO:0007669"/>
    <property type="project" value="UniProtKB-EC"/>
</dbReference>
<dbReference type="EC" id="1.17.7.3" evidence="7"/>
<dbReference type="FunFam" id="3.20.20.20:FF:000001">
    <property type="entry name" value="4-hydroxy-3-methylbut-2-en-1-yl diphosphate synthase (flavodoxin)"/>
    <property type="match status" value="1"/>
</dbReference>
<dbReference type="InterPro" id="IPR058578">
    <property type="entry name" value="IspG_TIM"/>
</dbReference>
<evidence type="ECO:0000313" key="11">
    <source>
        <dbReference type="EMBL" id="BBA48522.1"/>
    </source>
</evidence>